<feature type="compositionally biased region" description="Low complexity" evidence="1">
    <location>
        <begin position="272"/>
        <end position="297"/>
    </location>
</feature>
<evidence type="ECO:0000256" key="2">
    <source>
        <dbReference type="SAM" id="Phobius"/>
    </source>
</evidence>
<dbReference type="Proteomes" id="UP000664132">
    <property type="component" value="Unassembled WGS sequence"/>
</dbReference>
<protein>
    <submittedName>
        <fullName evidence="3">Uncharacterized protein</fullName>
    </submittedName>
</protein>
<feature type="compositionally biased region" description="Polar residues" evidence="1">
    <location>
        <begin position="181"/>
        <end position="192"/>
    </location>
</feature>
<sequence>MAPILSSSLGPTLARTFSSNLWGQTLQSKRMAEGTAIPANVLDSTQTKDLQKESDREHLIIMILVGTIVLSFVGLLAYFIHRRFTVIAARKLQDDFEAGRKEVTEARAFRPQDDTLKEGYYTPFAAEDGSIYVRTPVLQTPVTAHRSKSTSSVVLTRISVGTVAGVDAHPLFHPGIKRSRTLPSQKAPQYSNRAMRGPLSYPNTYDKQDQSLRSQPSSVSLGSYYRAESKPMTPFSTMQTRRPETPPVEVEKTRRSAPSSPTARKQIHSFWSVSDSASNALSSPSIYSPTGPRALSPRPAPSPFGSGQVSYEDPNRPHPGRPVPIGTPIRPIFSIDRDGMLPALSYPLPLLLRNSSSTIPPLQLPLSPPLSPRTIPPSAPPSTSPLSQVDEPPIAKIERWLSGSGSTGTASIIESVLGSKRRSSEPDIYRTDSYSRRERVVPIRSMRSSRRSSHSGEEIFIGAAF</sequence>
<feature type="region of interest" description="Disordered" evidence="1">
    <location>
        <begin position="366"/>
        <end position="389"/>
    </location>
</feature>
<comment type="caution">
    <text evidence="3">The sequence shown here is derived from an EMBL/GenBank/DDBJ whole genome shotgun (WGS) entry which is preliminary data.</text>
</comment>
<feature type="compositionally biased region" description="Basic and acidic residues" evidence="1">
    <location>
        <begin position="241"/>
        <end position="254"/>
    </location>
</feature>
<evidence type="ECO:0000313" key="4">
    <source>
        <dbReference type="Proteomes" id="UP000664132"/>
    </source>
</evidence>
<dbReference type="EMBL" id="JAFJYH010000112">
    <property type="protein sequence ID" value="KAG4419133.1"/>
    <property type="molecule type" value="Genomic_DNA"/>
</dbReference>
<dbReference type="AlphaFoldDB" id="A0A8H7THS5"/>
<keyword evidence="2" id="KW-0812">Transmembrane</keyword>
<keyword evidence="2" id="KW-1133">Transmembrane helix</keyword>
<feature type="compositionally biased region" description="Polar residues" evidence="1">
    <location>
        <begin position="201"/>
        <end position="221"/>
    </location>
</feature>
<proteinExistence type="predicted"/>
<keyword evidence="4" id="KW-1185">Reference proteome</keyword>
<organism evidence="3 4">
    <name type="scientific">Cadophora malorum</name>
    <dbReference type="NCBI Taxonomy" id="108018"/>
    <lineage>
        <taxon>Eukaryota</taxon>
        <taxon>Fungi</taxon>
        <taxon>Dikarya</taxon>
        <taxon>Ascomycota</taxon>
        <taxon>Pezizomycotina</taxon>
        <taxon>Leotiomycetes</taxon>
        <taxon>Helotiales</taxon>
        <taxon>Ploettnerulaceae</taxon>
        <taxon>Cadophora</taxon>
    </lineage>
</organism>
<feature type="compositionally biased region" description="Pro residues" evidence="1">
    <location>
        <begin position="366"/>
        <end position="383"/>
    </location>
</feature>
<feature type="transmembrane region" description="Helical" evidence="2">
    <location>
        <begin position="59"/>
        <end position="80"/>
    </location>
</feature>
<reference evidence="3" key="1">
    <citation type="submission" date="2021-02" db="EMBL/GenBank/DDBJ databases">
        <title>Genome sequence Cadophora malorum strain M34.</title>
        <authorList>
            <person name="Stefanovic E."/>
            <person name="Vu D."/>
            <person name="Scully C."/>
            <person name="Dijksterhuis J."/>
            <person name="Roader J."/>
            <person name="Houbraken J."/>
        </authorList>
    </citation>
    <scope>NUCLEOTIDE SEQUENCE</scope>
    <source>
        <strain evidence="3">M34</strain>
    </source>
</reference>
<name>A0A8H7THS5_9HELO</name>
<dbReference type="OrthoDB" id="3542176at2759"/>
<feature type="region of interest" description="Disordered" evidence="1">
    <location>
        <begin position="172"/>
        <end position="325"/>
    </location>
</feature>
<gene>
    <name evidence="3" type="ORF">IFR04_007729</name>
</gene>
<evidence type="ECO:0000313" key="3">
    <source>
        <dbReference type="EMBL" id="KAG4419133.1"/>
    </source>
</evidence>
<accession>A0A8H7THS5</accession>
<evidence type="ECO:0000256" key="1">
    <source>
        <dbReference type="SAM" id="MobiDB-lite"/>
    </source>
</evidence>
<keyword evidence="2" id="KW-0472">Membrane</keyword>